<organism evidence="9 10">
    <name type="scientific">Cellulomonas oligotrophica</name>
    <dbReference type="NCBI Taxonomy" id="931536"/>
    <lineage>
        <taxon>Bacteria</taxon>
        <taxon>Bacillati</taxon>
        <taxon>Actinomycetota</taxon>
        <taxon>Actinomycetes</taxon>
        <taxon>Micrococcales</taxon>
        <taxon>Cellulomonadaceae</taxon>
        <taxon>Cellulomonas</taxon>
    </lineage>
</organism>
<dbReference type="GO" id="GO:0003677">
    <property type="term" value="F:DNA binding"/>
    <property type="evidence" value="ECO:0007669"/>
    <property type="project" value="InterPro"/>
</dbReference>
<evidence type="ECO:0000256" key="1">
    <source>
        <dbReference type="ARBA" id="ARBA00022741"/>
    </source>
</evidence>
<dbReference type="GO" id="GO:0043138">
    <property type="term" value="F:3'-5' DNA helicase activity"/>
    <property type="evidence" value="ECO:0007669"/>
    <property type="project" value="UniProtKB-EC"/>
</dbReference>
<reference evidence="9 10" key="1">
    <citation type="submission" date="2020-07" db="EMBL/GenBank/DDBJ databases">
        <title>Sequencing the genomes of 1000 actinobacteria strains.</title>
        <authorList>
            <person name="Klenk H.-P."/>
        </authorList>
    </citation>
    <scope>NUCLEOTIDE SEQUENCE [LARGE SCALE GENOMIC DNA]</scope>
    <source>
        <strain evidence="9 10">DSM 24482</strain>
    </source>
</reference>
<dbReference type="Proteomes" id="UP000618382">
    <property type="component" value="Unassembled WGS sequence"/>
</dbReference>
<keyword evidence="4 5" id="KW-0067">ATP-binding</keyword>
<evidence type="ECO:0000256" key="3">
    <source>
        <dbReference type="ARBA" id="ARBA00022806"/>
    </source>
</evidence>
<dbReference type="PROSITE" id="PS51198">
    <property type="entry name" value="UVRD_HELICASE_ATP_BIND"/>
    <property type="match status" value="1"/>
</dbReference>
<dbReference type="AlphaFoldDB" id="A0A7Y9JYE3"/>
<dbReference type="InterPro" id="IPR027417">
    <property type="entry name" value="P-loop_NTPase"/>
</dbReference>
<dbReference type="InterPro" id="IPR000212">
    <property type="entry name" value="DNA_helicase_UvrD/REP"/>
</dbReference>
<dbReference type="Gene3D" id="1.10.10.160">
    <property type="match status" value="1"/>
</dbReference>
<evidence type="ECO:0000313" key="9">
    <source>
        <dbReference type="EMBL" id="NYD86826.1"/>
    </source>
</evidence>
<evidence type="ECO:0000313" key="10">
    <source>
        <dbReference type="Proteomes" id="UP000577956"/>
    </source>
</evidence>
<evidence type="ECO:0000256" key="4">
    <source>
        <dbReference type="ARBA" id="ARBA00022840"/>
    </source>
</evidence>
<evidence type="ECO:0000256" key="6">
    <source>
        <dbReference type="SAM" id="MobiDB-lite"/>
    </source>
</evidence>
<dbReference type="PANTHER" id="PTHR11070">
    <property type="entry name" value="UVRD / RECB / PCRA DNA HELICASE FAMILY MEMBER"/>
    <property type="match status" value="1"/>
</dbReference>
<dbReference type="EMBL" id="BONN01000003">
    <property type="protein sequence ID" value="GIG32388.1"/>
    <property type="molecule type" value="Genomic_DNA"/>
</dbReference>
<feature type="region of interest" description="Disordered" evidence="6">
    <location>
        <begin position="1"/>
        <end position="42"/>
    </location>
</feature>
<dbReference type="PANTHER" id="PTHR11070:SF45">
    <property type="entry name" value="DNA 3'-5' HELICASE"/>
    <property type="match status" value="1"/>
</dbReference>
<keyword evidence="3 5" id="KW-0347">Helicase</keyword>
<dbReference type="GO" id="GO:0005524">
    <property type="term" value="F:ATP binding"/>
    <property type="evidence" value="ECO:0007669"/>
    <property type="project" value="UniProtKB-UniRule"/>
</dbReference>
<name>A0A7Y9JYE3_9CELL</name>
<dbReference type="GO" id="GO:0016787">
    <property type="term" value="F:hydrolase activity"/>
    <property type="evidence" value="ECO:0007669"/>
    <property type="project" value="UniProtKB-UniRule"/>
</dbReference>
<gene>
    <name evidence="9" type="ORF">BKA21_002375</name>
    <name evidence="8" type="ORF">Col01nite_15470</name>
</gene>
<keyword evidence="11" id="KW-1185">Reference proteome</keyword>
<dbReference type="InterPro" id="IPR013986">
    <property type="entry name" value="DExx_box_DNA_helicase_dom_sf"/>
</dbReference>
<protein>
    <recommendedName>
        <fullName evidence="7">UvrD-like helicase ATP-binding domain-containing protein</fullName>
    </recommendedName>
</protein>
<keyword evidence="1 5" id="KW-0547">Nucleotide-binding</keyword>
<reference evidence="8 11" key="2">
    <citation type="submission" date="2021-01" db="EMBL/GenBank/DDBJ databases">
        <title>Whole genome shotgun sequence of Cellulomonas oligotrophica NBRC 109435.</title>
        <authorList>
            <person name="Komaki H."/>
            <person name="Tamura T."/>
        </authorList>
    </citation>
    <scope>NUCLEOTIDE SEQUENCE [LARGE SCALE GENOMIC DNA]</scope>
    <source>
        <strain evidence="8 11">NBRC 109435</strain>
    </source>
</reference>
<proteinExistence type="predicted"/>
<evidence type="ECO:0000256" key="2">
    <source>
        <dbReference type="ARBA" id="ARBA00022801"/>
    </source>
</evidence>
<accession>A0A7Y9JYE3</accession>
<evidence type="ECO:0000256" key="5">
    <source>
        <dbReference type="PROSITE-ProRule" id="PRU00560"/>
    </source>
</evidence>
<dbReference type="SUPFAM" id="SSF52540">
    <property type="entry name" value="P-loop containing nucleoside triphosphate hydrolases"/>
    <property type="match status" value="1"/>
</dbReference>
<dbReference type="EMBL" id="JACCBK010000001">
    <property type="protein sequence ID" value="NYD86826.1"/>
    <property type="molecule type" value="Genomic_DNA"/>
</dbReference>
<dbReference type="InterPro" id="IPR014016">
    <property type="entry name" value="UvrD-like_ATP-bd"/>
</dbReference>
<evidence type="ECO:0000259" key="7">
    <source>
        <dbReference type="PROSITE" id="PS51198"/>
    </source>
</evidence>
<dbReference type="RefSeq" id="WP_140459330.1">
    <property type="nucleotide sequence ID" value="NZ_BAABFI010000001.1"/>
</dbReference>
<dbReference type="Proteomes" id="UP000577956">
    <property type="component" value="Unassembled WGS sequence"/>
</dbReference>
<comment type="caution">
    <text evidence="9">The sequence shown here is derived from an EMBL/GenBank/DDBJ whole genome shotgun (WGS) entry which is preliminary data.</text>
</comment>
<dbReference type="Pfam" id="PF00580">
    <property type="entry name" value="UvrD-helicase"/>
    <property type="match status" value="1"/>
</dbReference>
<sequence length="700" mass="73960">MPAGDSTAPDATTVDARPVTVPGTEVAGTDDPAPAAPAARATDRRSRAAAAVQAWAGAAARERLLRVVAPLDARGHHVVPDAPGGSRRARPAVTVVGPAGVHVVATTTWPVGDDGVTPEVTEELFSLADRAYRTEAELAELGLAPGEVRALAVVVGREGVDERVGPVRVVGERDVLRVVEARGRRLTGTQAATLRDHLLASTARPEAGPALPGPRPEPAAEVVSSVPPVAPAPVTGVAPAASEAVDVEPWMTWLDPAQAHAVRRSCNGPSRIRGAVGTGKTVVALHRAAYLARARQGAVLLTTYTRTLPATLRPLLARLAPDVADAVEVAGVHEVAARVLAERGVACRIDASLITAAWTTAWGQVGAGSVIDDEDHDQVYWHDEVTHVIKGRGLTRFEQYAMLPRRGRRHQLDGPTRRVVWDLHEAYARGLADRGVHDLADQVALAQAELAARPEPGRYAAVVVDEVQDLSTVALRLLHGLVGDAPDGLTLVGDGQQTVYPGGFALDEAGIDVGARTTVLDVHHRSTAQVLQLASTLVAGETFPDVDGTEQTGDAHAPVLRQGPSPVWVRCANEVDRTARLVRHVQELVTAGVPLGQVGVLALSRAGADHAVQQLRRAGLNVVRLEQHDGSDVDAVRVGAVKHAKGLELAHVLLADVAAEWLDRSPGGLDDVARERREHRRRELYVAMTRARDGLWVATV</sequence>
<feature type="binding site" evidence="5">
    <location>
        <begin position="274"/>
        <end position="281"/>
    </location>
    <ligand>
        <name>ATP</name>
        <dbReference type="ChEBI" id="CHEBI:30616"/>
    </ligand>
</feature>
<dbReference type="GO" id="GO:0005829">
    <property type="term" value="C:cytosol"/>
    <property type="evidence" value="ECO:0007669"/>
    <property type="project" value="TreeGrafter"/>
</dbReference>
<evidence type="ECO:0000313" key="11">
    <source>
        <dbReference type="Proteomes" id="UP000618382"/>
    </source>
</evidence>
<feature type="domain" description="UvrD-like helicase ATP-binding" evidence="7">
    <location>
        <begin position="253"/>
        <end position="527"/>
    </location>
</feature>
<keyword evidence="2 5" id="KW-0378">Hydrolase</keyword>
<feature type="compositionally biased region" description="Low complexity" evidence="6">
    <location>
        <begin position="30"/>
        <end position="40"/>
    </location>
</feature>
<dbReference type="Gene3D" id="3.40.50.300">
    <property type="entry name" value="P-loop containing nucleotide triphosphate hydrolases"/>
    <property type="match status" value="2"/>
</dbReference>
<dbReference type="GO" id="GO:0000725">
    <property type="term" value="P:recombinational repair"/>
    <property type="evidence" value="ECO:0007669"/>
    <property type="project" value="TreeGrafter"/>
</dbReference>
<evidence type="ECO:0000313" key="8">
    <source>
        <dbReference type="EMBL" id="GIG32388.1"/>
    </source>
</evidence>